<comment type="caution">
    <text evidence="1">The sequence shown here is derived from an EMBL/GenBank/DDBJ whole genome shotgun (WGS) entry which is preliminary data.</text>
</comment>
<proteinExistence type="predicted"/>
<gene>
    <name evidence="1" type="ORF">ACOLOM_LOCUS3143</name>
</gene>
<dbReference type="Proteomes" id="UP000789525">
    <property type="component" value="Unassembled WGS sequence"/>
</dbReference>
<evidence type="ECO:0000313" key="2">
    <source>
        <dbReference type="Proteomes" id="UP000789525"/>
    </source>
</evidence>
<reference evidence="1" key="1">
    <citation type="submission" date="2021-06" db="EMBL/GenBank/DDBJ databases">
        <authorList>
            <person name="Kallberg Y."/>
            <person name="Tangrot J."/>
            <person name="Rosling A."/>
        </authorList>
    </citation>
    <scope>NUCLEOTIDE SEQUENCE</scope>
    <source>
        <strain evidence="1">CL356</strain>
    </source>
</reference>
<keyword evidence="2" id="KW-1185">Reference proteome</keyword>
<sequence>GSTPYVPPKQKQGDPSVQEEFRSNYAFIFGFLVALGCFARITFMLYAFPLGLAFLHHVFFVARVQRRNRFDKLMGLVPACLGLMIATSICVLTDSLYFGTLKITLGDELLNIEHTFALLKNPMKLLEIGLKGELVFTPLNNLVYNSDSKNLAEHGLHPRYLHIVNFVLLFGPLVLLTMKDLIASYNCMRIMAKRKYKTATNIQLNVHDLAGRSIQSLEKLISEQVAPKRNLVELHKTKHIAFQQRLVGNVSFRQYERTLLVTPSTTDLTPLFGDDHSRPFLESGSQHNHEINKPGLMLIDQHWPHLNLDQISNSSASFLSSACLRSVKQRKMRVVVKGKLPLSLAKPDSNKYNKYIYINVQIISSPSASSRHLPKLECYSLRGVINLKQNIDHKHSKINGRDESMPPNLPVKDIESPANTTDLAGILIPSARVPVANTTLM</sequence>
<feature type="non-terminal residue" evidence="1">
    <location>
        <position position="1"/>
    </location>
</feature>
<name>A0ACA9L3W6_9GLOM</name>
<dbReference type="EMBL" id="CAJVPT010004537">
    <property type="protein sequence ID" value="CAG8509219.1"/>
    <property type="molecule type" value="Genomic_DNA"/>
</dbReference>
<evidence type="ECO:0000313" key="1">
    <source>
        <dbReference type="EMBL" id="CAG8509219.1"/>
    </source>
</evidence>
<protein>
    <submittedName>
        <fullName evidence="1">9143_t:CDS:1</fullName>
    </submittedName>
</protein>
<accession>A0ACA9L3W6</accession>
<organism evidence="1 2">
    <name type="scientific">Acaulospora colombiana</name>
    <dbReference type="NCBI Taxonomy" id="27376"/>
    <lineage>
        <taxon>Eukaryota</taxon>
        <taxon>Fungi</taxon>
        <taxon>Fungi incertae sedis</taxon>
        <taxon>Mucoromycota</taxon>
        <taxon>Glomeromycotina</taxon>
        <taxon>Glomeromycetes</taxon>
        <taxon>Diversisporales</taxon>
        <taxon>Acaulosporaceae</taxon>
        <taxon>Acaulospora</taxon>
    </lineage>
</organism>